<evidence type="ECO:0000256" key="3">
    <source>
        <dbReference type="ARBA" id="ARBA00022679"/>
    </source>
</evidence>
<dbReference type="GO" id="GO:0004715">
    <property type="term" value="F:non-membrane spanning protein tyrosine kinase activity"/>
    <property type="evidence" value="ECO:0007669"/>
    <property type="project" value="UniProtKB-EC"/>
</dbReference>
<dbReference type="SUPFAM" id="SSF47769">
    <property type="entry name" value="SAM/Pointed domain"/>
    <property type="match status" value="1"/>
</dbReference>
<comment type="caution">
    <text evidence="9">The sequence shown here is derived from an EMBL/GenBank/DDBJ whole genome shotgun (WGS) entry which is preliminary data.</text>
</comment>
<proteinExistence type="predicted"/>
<gene>
    <name evidence="9" type="ORF">Ciccas_007245</name>
</gene>
<dbReference type="EMBL" id="JBJKFK010001084">
    <property type="protein sequence ID" value="KAL3314140.1"/>
    <property type="molecule type" value="Genomic_DNA"/>
</dbReference>
<evidence type="ECO:0000256" key="2">
    <source>
        <dbReference type="ARBA" id="ARBA00022443"/>
    </source>
</evidence>
<dbReference type="Pfam" id="PF22931">
    <property type="entry name" value="SAM_TNK"/>
    <property type="match status" value="1"/>
</dbReference>
<keyword evidence="5" id="KW-0418">Kinase</keyword>
<sequence>MSFYYDYQGPPSPCSLLSGSTFTLDMKQNNAMPHSAELYQFLLMAQLDHYYSAFTSQLKVHTVQHIKYVTTTDLDEIGMSKPEQRRLNKCGTRNPIVAAIYGLFKNERLPSQVPLGQVIHTQSYDRDAGTCIVAHEIQVSGKKTVNVNFFDEICRLDLF</sequence>
<evidence type="ECO:0000259" key="8">
    <source>
        <dbReference type="Pfam" id="PF22931"/>
    </source>
</evidence>
<organism evidence="9 10">
    <name type="scientific">Cichlidogyrus casuarinus</name>
    <dbReference type="NCBI Taxonomy" id="1844966"/>
    <lineage>
        <taxon>Eukaryota</taxon>
        <taxon>Metazoa</taxon>
        <taxon>Spiralia</taxon>
        <taxon>Lophotrochozoa</taxon>
        <taxon>Platyhelminthes</taxon>
        <taxon>Monogenea</taxon>
        <taxon>Monopisthocotylea</taxon>
        <taxon>Dactylogyridea</taxon>
        <taxon>Ancyrocephalidae</taxon>
        <taxon>Cichlidogyrus</taxon>
    </lineage>
</organism>
<evidence type="ECO:0000256" key="1">
    <source>
        <dbReference type="ARBA" id="ARBA00011903"/>
    </source>
</evidence>
<dbReference type="InterPro" id="IPR055175">
    <property type="entry name" value="ACK/TNK-like_SAM"/>
</dbReference>
<protein>
    <recommendedName>
        <fullName evidence="1">non-specific protein-tyrosine kinase</fullName>
        <ecNumber evidence="1">2.7.10.2</ecNumber>
    </recommendedName>
</protein>
<name>A0ABD2Q3R6_9PLAT</name>
<dbReference type="Proteomes" id="UP001626550">
    <property type="component" value="Unassembled WGS sequence"/>
</dbReference>
<accession>A0ABD2Q3R6</accession>
<evidence type="ECO:0000313" key="10">
    <source>
        <dbReference type="Proteomes" id="UP001626550"/>
    </source>
</evidence>
<keyword evidence="4" id="KW-0547">Nucleotide-binding</keyword>
<keyword evidence="6" id="KW-0067">ATP-binding</keyword>
<dbReference type="GO" id="GO:0005524">
    <property type="term" value="F:ATP binding"/>
    <property type="evidence" value="ECO:0007669"/>
    <property type="project" value="UniProtKB-KW"/>
</dbReference>
<reference evidence="9 10" key="1">
    <citation type="submission" date="2024-11" db="EMBL/GenBank/DDBJ databases">
        <title>Adaptive evolution of stress response genes in parasites aligns with host niche diversity.</title>
        <authorList>
            <person name="Hahn C."/>
            <person name="Resl P."/>
        </authorList>
    </citation>
    <scope>NUCLEOTIDE SEQUENCE [LARGE SCALE GENOMIC DNA]</scope>
    <source>
        <strain evidence="9">EGGRZ-B1_66</strain>
        <tissue evidence="9">Body</tissue>
    </source>
</reference>
<keyword evidence="2" id="KW-0728">SH3 domain</keyword>
<keyword evidence="7" id="KW-0829">Tyrosine-protein kinase</keyword>
<evidence type="ECO:0000313" key="9">
    <source>
        <dbReference type="EMBL" id="KAL3314140.1"/>
    </source>
</evidence>
<feature type="domain" description="ACK/TNK-like SAM" evidence="8">
    <location>
        <begin position="38"/>
        <end position="89"/>
    </location>
</feature>
<keyword evidence="3" id="KW-0808">Transferase</keyword>
<dbReference type="EC" id="2.7.10.2" evidence="1"/>
<keyword evidence="10" id="KW-1185">Reference proteome</keyword>
<dbReference type="AlphaFoldDB" id="A0ABD2Q3R6"/>
<evidence type="ECO:0000256" key="6">
    <source>
        <dbReference type="ARBA" id="ARBA00022840"/>
    </source>
</evidence>
<dbReference type="CDD" id="cd09539">
    <property type="entry name" value="SAM_TNK-like"/>
    <property type="match status" value="1"/>
</dbReference>
<evidence type="ECO:0000256" key="4">
    <source>
        <dbReference type="ARBA" id="ARBA00022741"/>
    </source>
</evidence>
<dbReference type="InterPro" id="IPR013761">
    <property type="entry name" value="SAM/pointed_sf"/>
</dbReference>
<evidence type="ECO:0000256" key="5">
    <source>
        <dbReference type="ARBA" id="ARBA00022777"/>
    </source>
</evidence>
<dbReference type="InterPro" id="IPR049587">
    <property type="entry name" value="TNK-like_SAM"/>
</dbReference>
<evidence type="ECO:0000256" key="7">
    <source>
        <dbReference type="ARBA" id="ARBA00023137"/>
    </source>
</evidence>
<dbReference type="Gene3D" id="1.10.150.50">
    <property type="entry name" value="Transcription Factor, Ets-1"/>
    <property type="match status" value="1"/>
</dbReference>